<dbReference type="OrthoDB" id="1892195at2759"/>
<dbReference type="GO" id="GO:0080188">
    <property type="term" value="P:gene silencing by siRNA-directed DNA methylation"/>
    <property type="evidence" value="ECO:0007669"/>
    <property type="project" value="InterPro"/>
</dbReference>
<dbReference type="InterPro" id="IPR005379">
    <property type="entry name" value="FDM1-5/IDN2_XH"/>
</dbReference>
<protein>
    <recommendedName>
        <fullName evidence="3">Factor of DNA methylation 1-5/IDN2 domain-containing protein</fullName>
    </recommendedName>
</protein>
<dbReference type="PANTHER" id="PTHR21596">
    <property type="entry name" value="RIBONUCLEASE P SUBUNIT P38"/>
    <property type="match status" value="1"/>
</dbReference>
<dbReference type="AlphaFoldDB" id="A0A6A4M865"/>
<gene>
    <name evidence="4" type="ORF">C3L33_04554</name>
</gene>
<feature type="non-terminal residue" evidence="4">
    <location>
        <position position="1"/>
    </location>
</feature>
<name>A0A6A4M865_9ERIC</name>
<keyword evidence="5" id="KW-1185">Reference proteome</keyword>
<dbReference type="PANTHER" id="PTHR21596:SF65">
    <property type="entry name" value="PROTEIN INVOLVED IN DE NOVO 2-RELATED"/>
    <property type="match status" value="1"/>
</dbReference>
<organism evidence="4 5">
    <name type="scientific">Rhododendron williamsianum</name>
    <dbReference type="NCBI Taxonomy" id="262921"/>
    <lineage>
        <taxon>Eukaryota</taxon>
        <taxon>Viridiplantae</taxon>
        <taxon>Streptophyta</taxon>
        <taxon>Embryophyta</taxon>
        <taxon>Tracheophyta</taxon>
        <taxon>Spermatophyta</taxon>
        <taxon>Magnoliopsida</taxon>
        <taxon>eudicotyledons</taxon>
        <taxon>Gunneridae</taxon>
        <taxon>Pentapetalae</taxon>
        <taxon>asterids</taxon>
        <taxon>Ericales</taxon>
        <taxon>Ericaceae</taxon>
        <taxon>Ericoideae</taxon>
        <taxon>Rhodoreae</taxon>
        <taxon>Rhododendron</taxon>
    </lineage>
</organism>
<dbReference type="EMBL" id="QEFC01000562">
    <property type="protein sequence ID" value="KAE9463539.1"/>
    <property type="molecule type" value="Genomic_DNA"/>
</dbReference>
<keyword evidence="1" id="KW-0175">Coiled coil</keyword>
<evidence type="ECO:0000313" key="4">
    <source>
        <dbReference type="EMBL" id="KAE9463539.1"/>
    </source>
</evidence>
<reference evidence="4 5" key="1">
    <citation type="journal article" date="2019" name="Genome Biol. Evol.">
        <title>The Rhododendron genome and chromosomal organization provide insight into shared whole-genome duplications across the heath family (Ericaceae).</title>
        <authorList>
            <person name="Soza V.L."/>
            <person name="Lindsley D."/>
            <person name="Waalkes A."/>
            <person name="Ramage E."/>
            <person name="Patwardhan R.P."/>
            <person name="Burton J.N."/>
            <person name="Adey A."/>
            <person name="Kumar A."/>
            <person name="Qiu R."/>
            <person name="Shendure J."/>
            <person name="Hall B."/>
        </authorList>
    </citation>
    <scope>NUCLEOTIDE SEQUENCE [LARGE SCALE GENOMIC DNA]</scope>
    <source>
        <strain evidence="4">RSF 1966-606</strain>
    </source>
</reference>
<evidence type="ECO:0000256" key="1">
    <source>
        <dbReference type="SAM" id="Coils"/>
    </source>
</evidence>
<feature type="compositionally biased region" description="Basic and acidic residues" evidence="2">
    <location>
        <begin position="55"/>
        <end position="65"/>
    </location>
</feature>
<feature type="coiled-coil region" evidence="1">
    <location>
        <begin position="225"/>
        <end position="320"/>
    </location>
</feature>
<dbReference type="Pfam" id="PF03469">
    <property type="entry name" value="XH"/>
    <property type="match status" value="1"/>
</dbReference>
<evidence type="ECO:0000259" key="3">
    <source>
        <dbReference type="Pfam" id="PF03469"/>
    </source>
</evidence>
<dbReference type="InterPro" id="IPR045177">
    <property type="entry name" value="FDM1-5/IDN2"/>
</dbReference>
<accession>A0A6A4M865</accession>
<evidence type="ECO:0000313" key="5">
    <source>
        <dbReference type="Proteomes" id="UP000428333"/>
    </source>
</evidence>
<feature type="region of interest" description="Disordered" evidence="2">
    <location>
        <begin position="50"/>
        <end position="99"/>
    </location>
</feature>
<dbReference type="Proteomes" id="UP000428333">
    <property type="component" value="Linkage Group LG03"/>
</dbReference>
<sequence length="456" mass="52230">MSPTCPFSFPIGALAVRGLSIFEKVLYTKYCALGHHNMVPQTPINICGVGGPKSTAERERMERAKKQPRSGKRTQTPTAPSPSAATSPPDETGVSEEDLMKGPTNAFVIFFTEGLEDARARAGPGKRFRLKELAIDAYDGVKRRVKEQLQDIIELDNAMMKHYESLGNEGTSTSTLNPSKGYDWSGGPQPEATTRCVRSNLFNNADQSTKAYMESIRCKDDEECRQQLEKIFKEQEKIAHKLEARHIKLKECEEEYNRREKEFKKWEAKFKRRECSCTPRRKREKEEIALRLAEEQKRENEDLHRRIVELEKKLDAKHALELALKVFKGSFEDVEVGLKDNMDGERSLFLFIPQNLHLYSLMFSPSLYISNNLIVWSILHLGAQEVINEEDEKLNGLKGEFGDEVYEAVTTALTEINEYNPSGRCVLPELWNFKEERKATSTEGLSYVLKQWKKHK</sequence>
<feature type="domain" description="Factor of DNA methylation 1-5/IDN2" evidence="3">
    <location>
        <begin position="383"/>
        <end position="456"/>
    </location>
</feature>
<proteinExistence type="predicted"/>
<evidence type="ECO:0000256" key="2">
    <source>
        <dbReference type="SAM" id="MobiDB-lite"/>
    </source>
</evidence>
<feature type="compositionally biased region" description="Low complexity" evidence="2">
    <location>
        <begin position="76"/>
        <end position="89"/>
    </location>
</feature>
<comment type="caution">
    <text evidence="4">The sequence shown here is derived from an EMBL/GenBank/DDBJ whole genome shotgun (WGS) entry which is preliminary data.</text>
</comment>